<feature type="domain" description="Reverse transcriptase Ty1/copia-type" evidence="1">
    <location>
        <begin position="253"/>
        <end position="327"/>
    </location>
</feature>
<sequence>MTNSDKNETASRIHPAQTVSNIRNLILLTLDTQNDKKFNTTYGLNYSKLLLQPIVFFTDALSTVAAASFMQLDAIILSWIYGTISEDLLLTIVKSSSTAHEAWLRIKNLFQDNKSARAADLEQQFIHTKLDNFSSVPSYCQHLKMLFDQISDMDQQAFFVSPPDNNPELQSTALPNAFSAMTLQQPNDTWYMDTCTSSHMASKPGNLRTFLKSSNIPSVGDGFSIPVTGSGMSQLTPNLTLSNHKHNLGGSLQCYKARLVVNGKSQQVGVDYAETFSPLVKPATIQTLLNIALSHSWHIHQLDVKNVFLHGDLVDTVYVHQPPGFVDPSASKHIGFSSSKSDQSLFIYKHGGDIAFLLLYVDDIILIASSNQFLWNIMSCLSSEFAMTDLGHLSYFLGILVHHSKGIMFLSQRNAHDGESVSEPTLYRKLSGALQYLTFTCPDISYASSKRQPTLSRSSTESEYRGVANVVAETSWLRNLLLELHCPLRRATIVYCNNVSAVYLSSNPVQHQRTKHVEMDIHFVHEKVAIGQVRVLHVPSSSQYADIFTKGLPSSLFLDFRSNLTVRPSPVSTAGTQHMLLIDYSMWDVIENGPAERKAGEEGVVPPPRTDAERKARQIEMKALSTLLFAIPNEYQHQFMNCENAKVLWQALEKRFAGPKC</sequence>
<dbReference type="Pfam" id="PF14223">
    <property type="entry name" value="Retrotran_gag_2"/>
    <property type="match status" value="2"/>
</dbReference>
<dbReference type="AlphaFoldDB" id="A0AA38WBG9"/>
<dbReference type="CDD" id="cd09272">
    <property type="entry name" value="RNase_HI_RT_Ty1"/>
    <property type="match status" value="1"/>
</dbReference>
<dbReference type="Proteomes" id="UP001172457">
    <property type="component" value="Chromosome 6"/>
</dbReference>
<dbReference type="Pfam" id="PF07727">
    <property type="entry name" value="RVT_2"/>
    <property type="match status" value="2"/>
</dbReference>
<gene>
    <name evidence="2" type="ORF">OSB04_025637</name>
</gene>
<dbReference type="InterPro" id="IPR013103">
    <property type="entry name" value="RVT_2"/>
</dbReference>
<evidence type="ECO:0000259" key="1">
    <source>
        <dbReference type="Pfam" id="PF07727"/>
    </source>
</evidence>
<dbReference type="EMBL" id="JARYMX010000006">
    <property type="protein sequence ID" value="KAJ9545930.1"/>
    <property type="molecule type" value="Genomic_DNA"/>
</dbReference>
<protein>
    <recommendedName>
        <fullName evidence="1">Reverse transcriptase Ty1/copia-type domain-containing protein</fullName>
    </recommendedName>
</protein>
<keyword evidence="3" id="KW-1185">Reference proteome</keyword>
<proteinExistence type="predicted"/>
<dbReference type="PANTHER" id="PTHR11439">
    <property type="entry name" value="GAG-POL-RELATED RETROTRANSPOSON"/>
    <property type="match status" value="1"/>
</dbReference>
<evidence type="ECO:0000313" key="2">
    <source>
        <dbReference type="EMBL" id="KAJ9545930.1"/>
    </source>
</evidence>
<dbReference type="PANTHER" id="PTHR11439:SF524">
    <property type="entry name" value="RNA-DIRECTED DNA POLYMERASE, PROTEIN KINASE RLK-PELLE-DLSV FAMILY"/>
    <property type="match status" value="1"/>
</dbReference>
<comment type="caution">
    <text evidence="2">The sequence shown here is derived from an EMBL/GenBank/DDBJ whole genome shotgun (WGS) entry which is preliminary data.</text>
</comment>
<name>A0AA38WBG9_9ASTR</name>
<dbReference type="SUPFAM" id="SSF56672">
    <property type="entry name" value="DNA/RNA polymerases"/>
    <property type="match status" value="1"/>
</dbReference>
<dbReference type="InterPro" id="IPR043502">
    <property type="entry name" value="DNA/RNA_pol_sf"/>
</dbReference>
<evidence type="ECO:0000313" key="3">
    <source>
        <dbReference type="Proteomes" id="UP001172457"/>
    </source>
</evidence>
<organism evidence="2 3">
    <name type="scientific">Centaurea solstitialis</name>
    <name type="common">yellow star-thistle</name>
    <dbReference type="NCBI Taxonomy" id="347529"/>
    <lineage>
        <taxon>Eukaryota</taxon>
        <taxon>Viridiplantae</taxon>
        <taxon>Streptophyta</taxon>
        <taxon>Embryophyta</taxon>
        <taxon>Tracheophyta</taxon>
        <taxon>Spermatophyta</taxon>
        <taxon>Magnoliopsida</taxon>
        <taxon>eudicotyledons</taxon>
        <taxon>Gunneridae</taxon>
        <taxon>Pentapetalae</taxon>
        <taxon>asterids</taxon>
        <taxon>campanulids</taxon>
        <taxon>Asterales</taxon>
        <taxon>Asteraceae</taxon>
        <taxon>Carduoideae</taxon>
        <taxon>Cardueae</taxon>
        <taxon>Centaureinae</taxon>
        <taxon>Centaurea</taxon>
    </lineage>
</organism>
<reference evidence="2" key="1">
    <citation type="submission" date="2023-03" db="EMBL/GenBank/DDBJ databases">
        <title>Chromosome-scale reference genome and RAD-based genetic map of yellow starthistle (Centaurea solstitialis) reveal putative structural variation and QTLs associated with invader traits.</title>
        <authorList>
            <person name="Reatini B."/>
            <person name="Cang F.A."/>
            <person name="Jiang Q."/>
            <person name="Mckibben M.T.W."/>
            <person name="Barker M.S."/>
            <person name="Rieseberg L.H."/>
            <person name="Dlugosch K.M."/>
        </authorList>
    </citation>
    <scope>NUCLEOTIDE SEQUENCE</scope>
    <source>
        <strain evidence="2">CAN-66</strain>
        <tissue evidence="2">Leaf</tissue>
    </source>
</reference>
<feature type="domain" description="Reverse transcriptase Ty1/copia-type" evidence="1">
    <location>
        <begin position="333"/>
        <end position="414"/>
    </location>
</feature>
<accession>A0AA38WBG9</accession>